<dbReference type="VEuPathDB" id="TriTrypDB:TCSYLVIO_003842"/>
<dbReference type="VEuPathDB" id="TriTrypDB:TcCLB.510877.100"/>
<evidence type="ECO:0000313" key="1">
    <source>
        <dbReference type="EMBL" id="PWV00231.1"/>
    </source>
</evidence>
<dbReference type="VEuPathDB" id="TriTrypDB:TcG_07600"/>
<reference evidence="1 2" key="1">
    <citation type="journal article" date="2018" name="Microb. Genom.">
        <title>Expanding an expanded genome: long-read sequencing of Trypanosoma cruzi.</title>
        <authorList>
            <person name="Berna L."/>
            <person name="Rodriguez M."/>
            <person name="Chiribao M.L."/>
            <person name="Parodi-Talice A."/>
            <person name="Pita S."/>
            <person name="Rijo G."/>
            <person name="Alvarez-Valin F."/>
            <person name="Robello C."/>
        </authorList>
    </citation>
    <scope>NUCLEOTIDE SEQUENCE [LARGE SCALE GENOMIC DNA]</scope>
    <source>
        <strain evidence="1 2">Dm28c</strain>
    </source>
</reference>
<organism evidence="1 2">
    <name type="scientific">Trypanosoma cruzi</name>
    <dbReference type="NCBI Taxonomy" id="5693"/>
    <lineage>
        <taxon>Eukaryota</taxon>
        <taxon>Discoba</taxon>
        <taxon>Euglenozoa</taxon>
        <taxon>Kinetoplastea</taxon>
        <taxon>Metakinetoplastina</taxon>
        <taxon>Trypanosomatida</taxon>
        <taxon>Trypanosomatidae</taxon>
        <taxon>Trypanosoma</taxon>
        <taxon>Schizotrypanum</taxon>
    </lineage>
</organism>
<dbReference type="Proteomes" id="UP000246121">
    <property type="component" value="Unassembled WGS sequence"/>
</dbReference>
<dbReference type="VEuPathDB" id="TriTrypDB:TcCL_ESM12280"/>
<gene>
    <name evidence="1" type="ORF">C4B63_7g217</name>
</gene>
<name>A0A2V2VVD8_TRYCR</name>
<dbReference type="VEuPathDB" id="TriTrypDB:C3747_63g15"/>
<proteinExistence type="predicted"/>
<dbReference type="VEuPathDB" id="TriTrypDB:Tc_MARK_6284"/>
<dbReference type="OrthoDB" id="273542at2759"/>
<dbReference type="VEuPathDB" id="TriTrypDB:TcBrA4_0124050"/>
<accession>A0A2V2VVD8</accession>
<evidence type="ECO:0008006" key="3">
    <source>
        <dbReference type="Google" id="ProtNLM"/>
    </source>
</evidence>
<dbReference type="AlphaFoldDB" id="A0A2V2VVD8"/>
<protein>
    <recommendedName>
        <fullName evidence="3">Dynein heavy chain</fullName>
    </recommendedName>
</protein>
<dbReference type="VEuPathDB" id="TriTrypDB:BCY84_20677"/>
<dbReference type="VEuPathDB" id="TriTrypDB:C4B63_7g217"/>
<comment type="caution">
    <text evidence="1">The sequence shown here is derived from an EMBL/GenBank/DDBJ whole genome shotgun (WGS) entry which is preliminary data.</text>
</comment>
<sequence length="309" mass="34370">MGLIHLENLEQCQDEWRRKTEARVNQETLMDPPRLDSPRSLRACALCGIDPATSLESLSLRQHFEQVVSGAPWVDRSVPTSVRAQDALNACEESGILTGSTQQKMQAYSNFLRYEENRRDALMLAQELRRQLIAEEIFERRRRVHVDRSSGLGSSLCELGSESRLEHDVLQVSLRPNGGTLAAEAWPVPPSGGTAMAPMEPKKQAKGKEWQPLERRWLGSPPDETTTVSAAAKGTLTETALEDDHKSTRTAEATVAGTAVEAKEVQILEENAPPAPPISSREQDEVFYYYCANAMVTGRISKCRETSFF</sequence>
<evidence type="ECO:0000313" key="2">
    <source>
        <dbReference type="Proteomes" id="UP000246121"/>
    </source>
</evidence>
<dbReference type="VEuPathDB" id="TriTrypDB:TCDM_02755"/>
<dbReference type="EMBL" id="PRFA01000007">
    <property type="protein sequence ID" value="PWV00231.1"/>
    <property type="molecule type" value="Genomic_DNA"/>
</dbReference>
<dbReference type="VEuPathDB" id="TriTrypDB:ECC02_002502"/>